<sequence length="371" mass="42139">MSGTELHSRSGSRLSKMLQTSNEFWLWWGGELAGLVPDAIRKYFKVQTRSVRVELINGSCRLHTYSGSRSALLTEFHLDQASGPEELEQRKALTSLSDQVVLLLPEHYILRKTISLPEATRSKLADVLNFEMDRNTPFKAEEVYFSYRISSHAKEQHKIQVELAIVTRAVLDELLEQLARQGVEPRRVVPQGVVPEEIDNPANDLLQRGEPGKSQNGQDSRQRKLWLLILLGLIVMGAFYQRYQHQANLQQAVIEPRAQAEHAKQLRDELQLLQDNRRFLIARKDPQSSSLVLLSELTRLLPDTTWISRLNLQDGTVVIQGESTNASALIAILEESTLFQDVRFSSPVTINPRSQKERFSISARQRQAGAQ</sequence>
<dbReference type="PANTHER" id="PTHR40278">
    <property type="entry name" value="DNA UTILIZATION PROTEIN HOFN"/>
    <property type="match status" value="1"/>
</dbReference>
<proteinExistence type="predicted"/>
<protein>
    <submittedName>
        <fullName evidence="2">Uncharacterized protein</fullName>
    </submittedName>
</protein>
<dbReference type="SUPFAM" id="SSF53067">
    <property type="entry name" value="Actin-like ATPase domain"/>
    <property type="match status" value="1"/>
</dbReference>
<feature type="region of interest" description="Disordered" evidence="1">
    <location>
        <begin position="199"/>
        <end position="218"/>
    </location>
</feature>
<dbReference type="InterPro" id="IPR043129">
    <property type="entry name" value="ATPase_NBD"/>
</dbReference>
<dbReference type="EMBL" id="RQXV01000017">
    <property type="protein sequence ID" value="RRC96791.1"/>
    <property type="molecule type" value="Genomic_DNA"/>
</dbReference>
<dbReference type="InterPro" id="IPR007813">
    <property type="entry name" value="PilN"/>
</dbReference>
<dbReference type="Gene3D" id="3.30.420.380">
    <property type="match status" value="1"/>
</dbReference>
<evidence type="ECO:0000256" key="1">
    <source>
        <dbReference type="SAM" id="MobiDB-lite"/>
    </source>
</evidence>
<evidence type="ECO:0000313" key="3">
    <source>
        <dbReference type="Proteomes" id="UP000267535"/>
    </source>
</evidence>
<dbReference type="RefSeq" id="WP_124928013.1">
    <property type="nucleotide sequence ID" value="NZ_BMOH01000009.1"/>
</dbReference>
<accession>A0A3P1SHN5</accession>
<evidence type="ECO:0000313" key="2">
    <source>
        <dbReference type="EMBL" id="RRC96791.1"/>
    </source>
</evidence>
<dbReference type="Proteomes" id="UP000267535">
    <property type="component" value="Unassembled WGS sequence"/>
</dbReference>
<dbReference type="PANTHER" id="PTHR40278:SF1">
    <property type="entry name" value="DNA UTILIZATION PROTEIN HOFN"/>
    <property type="match status" value="1"/>
</dbReference>
<gene>
    <name evidence="2" type="ORF">EHS89_20355</name>
</gene>
<keyword evidence="3" id="KW-1185">Reference proteome</keyword>
<dbReference type="Pfam" id="PF05137">
    <property type="entry name" value="PilN"/>
    <property type="match status" value="1"/>
</dbReference>
<dbReference type="OrthoDB" id="5621075at2"/>
<dbReference type="AlphaFoldDB" id="A0A3P1SHN5"/>
<comment type="caution">
    <text evidence="2">The sequence shown here is derived from an EMBL/GenBank/DDBJ whole genome shotgun (WGS) entry which is preliminary data.</text>
</comment>
<reference evidence="2 3" key="1">
    <citation type="submission" date="2018-11" db="EMBL/GenBank/DDBJ databases">
        <title>The draft genome sequence of Amphritea balenae JAMM 1525T.</title>
        <authorList>
            <person name="Fang Z."/>
            <person name="Zhang Y."/>
            <person name="Han X."/>
        </authorList>
    </citation>
    <scope>NUCLEOTIDE SEQUENCE [LARGE SCALE GENOMIC DNA]</scope>
    <source>
        <strain evidence="2 3">JAMM 1525</strain>
    </source>
</reference>
<name>A0A3P1SHN5_9GAMM</name>
<organism evidence="2 3">
    <name type="scientific">Amphritea balenae</name>
    <dbReference type="NCBI Taxonomy" id="452629"/>
    <lineage>
        <taxon>Bacteria</taxon>
        <taxon>Pseudomonadati</taxon>
        <taxon>Pseudomonadota</taxon>
        <taxon>Gammaproteobacteria</taxon>
        <taxon>Oceanospirillales</taxon>
        <taxon>Oceanospirillaceae</taxon>
        <taxon>Amphritea</taxon>
    </lineage>
</organism>
<dbReference type="InterPro" id="IPR052534">
    <property type="entry name" value="Extracell_DNA_Util/SecSys_Comp"/>
</dbReference>